<evidence type="ECO:0000256" key="2">
    <source>
        <dbReference type="SAM" id="SignalP"/>
    </source>
</evidence>
<keyword evidence="2" id="KW-0732">Signal</keyword>
<comment type="caution">
    <text evidence="4">The sequence shown here is derived from an EMBL/GenBank/DDBJ whole genome shotgun (WGS) entry which is preliminary data.</text>
</comment>
<evidence type="ECO:0000313" key="5">
    <source>
        <dbReference type="Proteomes" id="UP001140091"/>
    </source>
</evidence>
<dbReference type="SUPFAM" id="SSF56601">
    <property type="entry name" value="beta-lactamase/transpeptidase-like"/>
    <property type="match status" value="1"/>
</dbReference>
<accession>A0A9W8JAI7</accession>
<dbReference type="AlphaFoldDB" id="A0A9W8JAI7"/>
<name>A0A9W8JAI7_9AGAR</name>
<dbReference type="PANTHER" id="PTHR22935:SF95">
    <property type="entry name" value="BETA-LACTAMASE-LIKE 1-RELATED"/>
    <property type="match status" value="1"/>
</dbReference>
<feature type="signal peptide" evidence="2">
    <location>
        <begin position="1"/>
        <end position="29"/>
    </location>
</feature>
<feature type="chain" id="PRO_5040943327" description="Beta-lactamase-related domain-containing protein" evidence="2">
    <location>
        <begin position="30"/>
        <end position="617"/>
    </location>
</feature>
<keyword evidence="5" id="KW-1185">Reference proteome</keyword>
<dbReference type="EMBL" id="JANBPK010000876">
    <property type="protein sequence ID" value="KAJ2929398.1"/>
    <property type="molecule type" value="Genomic_DNA"/>
</dbReference>
<gene>
    <name evidence="4" type="ORF">H1R20_g7706</name>
</gene>
<feature type="domain" description="Beta-lactamase-related" evidence="3">
    <location>
        <begin position="121"/>
        <end position="469"/>
    </location>
</feature>
<dbReference type="Proteomes" id="UP001140091">
    <property type="component" value="Unassembled WGS sequence"/>
</dbReference>
<comment type="similarity">
    <text evidence="1">Belongs to the beta-lactamase family.</text>
</comment>
<proteinExistence type="inferred from homology"/>
<dbReference type="Pfam" id="PF00144">
    <property type="entry name" value="Beta-lactamase"/>
    <property type="match status" value="1"/>
</dbReference>
<dbReference type="InterPro" id="IPR012338">
    <property type="entry name" value="Beta-lactam/transpept-like"/>
</dbReference>
<sequence>MSRRKSIVAISAALILTFTLCSILVPTSGVSLTGEEYGGAVRETFLGLSRIFWTISDGVLGWLALFSLPSSDYLAWVRSAFQRSAFPGDDIQCIFPLPSNLLTDRPVQRDNPDFQKAAESLRQHFSARTSQADIDSLAIAVVTPAGVVFEEGYGVLKANDTSGKQYAVDGNSIYRVASVTKVFTVFETLLLRERGLLDFDDPVEKYVPEFSPPSLSYGWSDYLSDRSKDHAGYGKHPNRKKSSRITLRQLASHTAGLGRDYPLIDLPKWPTEEGWPPPSPIRNTTFKNVLGSINRFPSVNLPYLYPVYSNAGFDMLGLANVGANLKAGKHRRLGSQPRTHKELVKRDIFDVFGLNSSFYRVPEDEELRAHIAIPAQNSDWADSDYAFLPSLVREWLRPLHIWPDGTEAVGAPWEIEYPYLQPRYQKQTRLPIYWKLGNMPGYHSLFGLNPEYGYGVVILVTGKYGDTRALGRQALNILQPAFRKVLEDQVREAYLGEWEVASGGNSTGTALVGLSYGQLVMTRLVVDGVDVLRAVQEYGTENPVPFPNAVALWSTGRIDEFRLAFGRGRGISGCMSYWASVDPGLTSRGASVDLIYWEKGELVYPSAGVRFKRKRRY</sequence>
<dbReference type="InterPro" id="IPR051478">
    <property type="entry name" value="Beta-lactamase-like_AB/R"/>
</dbReference>
<evidence type="ECO:0000256" key="1">
    <source>
        <dbReference type="ARBA" id="ARBA00038473"/>
    </source>
</evidence>
<dbReference type="PANTHER" id="PTHR22935">
    <property type="entry name" value="PENICILLIN-BINDING PROTEIN"/>
    <property type="match status" value="1"/>
</dbReference>
<evidence type="ECO:0000259" key="3">
    <source>
        <dbReference type="Pfam" id="PF00144"/>
    </source>
</evidence>
<protein>
    <recommendedName>
        <fullName evidence="3">Beta-lactamase-related domain-containing protein</fullName>
    </recommendedName>
</protein>
<organism evidence="4 5">
    <name type="scientific">Candolleomyces eurysporus</name>
    <dbReference type="NCBI Taxonomy" id="2828524"/>
    <lineage>
        <taxon>Eukaryota</taxon>
        <taxon>Fungi</taxon>
        <taxon>Dikarya</taxon>
        <taxon>Basidiomycota</taxon>
        <taxon>Agaricomycotina</taxon>
        <taxon>Agaricomycetes</taxon>
        <taxon>Agaricomycetidae</taxon>
        <taxon>Agaricales</taxon>
        <taxon>Agaricineae</taxon>
        <taxon>Psathyrellaceae</taxon>
        <taxon>Candolleomyces</taxon>
    </lineage>
</organism>
<dbReference type="InterPro" id="IPR001466">
    <property type="entry name" value="Beta-lactam-related"/>
</dbReference>
<reference evidence="4" key="1">
    <citation type="submission" date="2022-06" db="EMBL/GenBank/DDBJ databases">
        <title>Genome Sequence of Candolleomyces eurysporus.</title>
        <authorList>
            <person name="Buettner E."/>
        </authorList>
    </citation>
    <scope>NUCLEOTIDE SEQUENCE</scope>
    <source>
        <strain evidence="4">VTCC 930004</strain>
    </source>
</reference>
<feature type="non-terminal residue" evidence="4">
    <location>
        <position position="617"/>
    </location>
</feature>
<evidence type="ECO:0000313" key="4">
    <source>
        <dbReference type="EMBL" id="KAJ2929398.1"/>
    </source>
</evidence>
<dbReference type="OrthoDB" id="428260at2759"/>
<dbReference type="Gene3D" id="3.40.710.10">
    <property type="entry name" value="DD-peptidase/beta-lactamase superfamily"/>
    <property type="match status" value="1"/>
</dbReference>